<keyword evidence="4" id="KW-0378">Hydrolase</keyword>
<evidence type="ECO:0000256" key="5">
    <source>
        <dbReference type="ARBA" id="ARBA00022989"/>
    </source>
</evidence>
<accession>A0A6G7ZQS3</accession>
<keyword evidence="6 7" id="KW-0472">Membrane</keyword>
<evidence type="ECO:0000313" key="10">
    <source>
        <dbReference type="Proteomes" id="UP000502502"/>
    </source>
</evidence>
<comment type="similarity">
    <text evidence="2">Belongs to the peptidase S54 family.</text>
</comment>
<dbReference type="GO" id="GO:0006508">
    <property type="term" value="P:proteolysis"/>
    <property type="evidence" value="ECO:0007669"/>
    <property type="project" value="UniProtKB-KW"/>
</dbReference>
<keyword evidence="5 7" id="KW-1133">Transmembrane helix</keyword>
<evidence type="ECO:0000256" key="1">
    <source>
        <dbReference type="ARBA" id="ARBA00004141"/>
    </source>
</evidence>
<sequence>MGFIPIRWSGADLPFAAVPAILTPLSATLVHGGLLHLALNLLILLWCGTLVERVLGIGSMILLYLVAAYTSALAQWAVDPSAVTPMIGASGAIAGIIGAFALSFGRPRRFVKSNFVNQLINAVWLLAAWIVLQLMTGFLGGTQGLMIATPAHVGGFVAGLLLQRPLLLWRYRGA</sequence>
<dbReference type="EMBL" id="CP049871">
    <property type="protein sequence ID" value="QIL03321.1"/>
    <property type="molecule type" value="Genomic_DNA"/>
</dbReference>
<dbReference type="PANTHER" id="PTHR43731:SF14">
    <property type="entry name" value="PRESENILIN-ASSOCIATED RHOMBOID-LIKE PROTEIN, MITOCHONDRIAL"/>
    <property type="match status" value="1"/>
</dbReference>
<evidence type="ECO:0000256" key="7">
    <source>
        <dbReference type="SAM" id="Phobius"/>
    </source>
</evidence>
<dbReference type="InterPro" id="IPR035952">
    <property type="entry name" value="Rhomboid-like_sf"/>
</dbReference>
<keyword evidence="9" id="KW-0645">Protease</keyword>
<name>A0A6G7ZQS3_9SPHN</name>
<keyword evidence="10" id="KW-1185">Reference proteome</keyword>
<feature type="transmembrane region" description="Helical" evidence="7">
    <location>
        <begin position="54"/>
        <end position="76"/>
    </location>
</feature>
<gene>
    <name evidence="9" type="ORF">G7078_05940</name>
</gene>
<evidence type="ECO:0000256" key="6">
    <source>
        <dbReference type="ARBA" id="ARBA00023136"/>
    </source>
</evidence>
<evidence type="ECO:0000313" key="9">
    <source>
        <dbReference type="EMBL" id="QIL03321.1"/>
    </source>
</evidence>
<feature type="domain" description="Peptidase S54 rhomboid" evidence="8">
    <location>
        <begin position="25"/>
        <end position="164"/>
    </location>
</feature>
<dbReference type="InterPro" id="IPR050925">
    <property type="entry name" value="Rhomboid_protease_S54"/>
</dbReference>
<dbReference type="PANTHER" id="PTHR43731">
    <property type="entry name" value="RHOMBOID PROTEASE"/>
    <property type="match status" value="1"/>
</dbReference>
<evidence type="ECO:0000256" key="3">
    <source>
        <dbReference type="ARBA" id="ARBA00022692"/>
    </source>
</evidence>
<reference evidence="9 10" key="1">
    <citation type="submission" date="2020-03" db="EMBL/GenBank/DDBJ databases">
        <title>Sphingomonas sp. nov., isolated from fish.</title>
        <authorList>
            <person name="Hyun D.-W."/>
            <person name="Bae J.-W."/>
        </authorList>
    </citation>
    <scope>NUCLEOTIDE SEQUENCE [LARGE SCALE GENOMIC DNA]</scope>
    <source>
        <strain evidence="9 10">HDW15C</strain>
    </source>
</reference>
<dbReference type="Proteomes" id="UP000502502">
    <property type="component" value="Chromosome"/>
</dbReference>
<evidence type="ECO:0000256" key="4">
    <source>
        <dbReference type="ARBA" id="ARBA00022801"/>
    </source>
</evidence>
<dbReference type="GO" id="GO:0004252">
    <property type="term" value="F:serine-type endopeptidase activity"/>
    <property type="evidence" value="ECO:0007669"/>
    <property type="project" value="InterPro"/>
</dbReference>
<feature type="transmembrane region" description="Helical" evidence="7">
    <location>
        <begin position="144"/>
        <end position="162"/>
    </location>
</feature>
<proteinExistence type="inferred from homology"/>
<protein>
    <submittedName>
        <fullName evidence="9">Rhomboid family intramembrane serine protease</fullName>
    </submittedName>
</protein>
<organism evidence="9 10">
    <name type="scientific">Sphingomonas sinipercae</name>
    <dbReference type="NCBI Taxonomy" id="2714944"/>
    <lineage>
        <taxon>Bacteria</taxon>
        <taxon>Pseudomonadati</taxon>
        <taxon>Pseudomonadota</taxon>
        <taxon>Alphaproteobacteria</taxon>
        <taxon>Sphingomonadales</taxon>
        <taxon>Sphingomonadaceae</taxon>
        <taxon>Sphingomonas</taxon>
    </lineage>
</organism>
<dbReference type="InterPro" id="IPR022764">
    <property type="entry name" value="Peptidase_S54_rhomboid_dom"/>
</dbReference>
<feature type="transmembrane region" description="Helical" evidence="7">
    <location>
        <begin position="115"/>
        <end position="132"/>
    </location>
</feature>
<feature type="transmembrane region" description="Helical" evidence="7">
    <location>
        <begin position="82"/>
        <end position="103"/>
    </location>
</feature>
<dbReference type="Gene3D" id="1.20.1540.10">
    <property type="entry name" value="Rhomboid-like"/>
    <property type="match status" value="1"/>
</dbReference>
<dbReference type="GO" id="GO:0016020">
    <property type="term" value="C:membrane"/>
    <property type="evidence" value="ECO:0007669"/>
    <property type="project" value="UniProtKB-SubCell"/>
</dbReference>
<evidence type="ECO:0000256" key="2">
    <source>
        <dbReference type="ARBA" id="ARBA00009045"/>
    </source>
</evidence>
<evidence type="ECO:0000259" key="8">
    <source>
        <dbReference type="Pfam" id="PF01694"/>
    </source>
</evidence>
<dbReference type="Pfam" id="PF01694">
    <property type="entry name" value="Rhomboid"/>
    <property type="match status" value="1"/>
</dbReference>
<comment type="subcellular location">
    <subcellularLocation>
        <location evidence="1">Membrane</location>
        <topology evidence="1">Multi-pass membrane protein</topology>
    </subcellularLocation>
</comment>
<dbReference type="AlphaFoldDB" id="A0A6G7ZQS3"/>
<dbReference type="KEGG" id="ssin:G7078_05940"/>
<dbReference type="SUPFAM" id="SSF144091">
    <property type="entry name" value="Rhomboid-like"/>
    <property type="match status" value="1"/>
</dbReference>
<keyword evidence="3 7" id="KW-0812">Transmembrane</keyword>
<feature type="transmembrane region" description="Helical" evidence="7">
    <location>
        <begin position="20"/>
        <end position="47"/>
    </location>
</feature>